<proteinExistence type="predicted"/>
<gene>
    <name evidence="1" type="ORF">QQ91_007500</name>
</gene>
<name>A0A8T6QMZ2_9CYAN</name>
<reference evidence="1" key="3">
    <citation type="submission" date="2020-02" db="EMBL/GenBank/DDBJ databases">
        <authorList>
            <person name="Sarangi A.N."/>
            <person name="Ghosh S."/>
            <person name="Mukherjee M."/>
            <person name="Tripathy S."/>
        </authorList>
    </citation>
    <scope>NUCLEOTIDE SEQUENCE</scope>
    <source>
        <strain evidence="1">BDU141951</strain>
    </source>
</reference>
<reference evidence="1" key="1">
    <citation type="submission" date="2014-11" db="EMBL/GenBank/DDBJ databases">
        <authorList>
            <person name="Malar M.C."/>
            <person name="Sen D."/>
            <person name="Tripathy S."/>
        </authorList>
    </citation>
    <scope>NUCLEOTIDE SEQUENCE</scope>
    <source>
        <strain evidence="1">BDU141951</strain>
    </source>
</reference>
<dbReference type="EMBL" id="JTHE02000003">
    <property type="protein sequence ID" value="NEV66960.1"/>
    <property type="molecule type" value="Genomic_DNA"/>
</dbReference>
<protein>
    <submittedName>
        <fullName evidence="1">Uncharacterized protein</fullName>
    </submittedName>
</protein>
<reference evidence="1" key="2">
    <citation type="journal article" date="2015" name="Genome Announc.">
        <title>Draft Genome Sequence of Filamentous Marine Cyanobacterium Lyngbya confervoides Strain BDU141951.</title>
        <authorList>
            <person name="Chandrababunaidu M.M."/>
            <person name="Sen D."/>
            <person name="Tripathy S."/>
        </authorList>
    </citation>
    <scope>NUCLEOTIDE SEQUENCE</scope>
    <source>
        <strain evidence="1">BDU141951</strain>
    </source>
</reference>
<organism evidence="1">
    <name type="scientific">Lyngbya confervoides BDU141951</name>
    <dbReference type="NCBI Taxonomy" id="1574623"/>
    <lineage>
        <taxon>Bacteria</taxon>
        <taxon>Bacillati</taxon>
        <taxon>Cyanobacteriota</taxon>
        <taxon>Cyanophyceae</taxon>
        <taxon>Oscillatoriophycideae</taxon>
        <taxon>Oscillatoriales</taxon>
        <taxon>Microcoleaceae</taxon>
        <taxon>Lyngbya</taxon>
    </lineage>
</organism>
<dbReference type="AlphaFoldDB" id="A0A8T6QMZ2"/>
<evidence type="ECO:0000313" key="1">
    <source>
        <dbReference type="EMBL" id="NEV66960.1"/>
    </source>
</evidence>
<sequence length="57" mass="6349">MRVYTSPALRTAVSYAKLFLGLAVLAVLLFQAAKIWGNDPNLQNIQNLLKTEQTDTQ</sequence>
<accession>A0A8T6QMZ2</accession>
<comment type="caution">
    <text evidence="1">The sequence shown here is derived from an EMBL/GenBank/DDBJ whole genome shotgun (WGS) entry which is preliminary data.</text>
</comment>